<evidence type="ECO:0000313" key="1">
    <source>
        <dbReference type="EMBL" id="JAD67361.1"/>
    </source>
</evidence>
<dbReference type="EMBL" id="GBRH01230534">
    <property type="protein sequence ID" value="JAD67361.1"/>
    <property type="molecule type" value="Transcribed_RNA"/>
</dbReference>
<reference evidence="1" key="2">
    <citation type="journal article" date="2015" name="Data Brief">
        <title>Shoot transcriptome of the giant reed, Arundo donax.</title>
        <authorList>
            <person name="Barrero R.A."/>
            <person name="Guerrero F.D."/>
            <person name="Moolhuijzen P."/>
            <person name="Goolsby J.A."/>
            <person name="Tidwell J."/>
            <person name="Bellgard S.E."/>
            <person name="Bellgard M.I."/>
        </authorList>
    </citation>
    <scope>NUCLEOTIDE SEQUENCE</scope>
    <source>
        <tissue evidence="1">Shoot tissue taken approximately 20 cm above the soil surface</tissue>
    </source>
</reference>
<accession>A0A0A9BVL9</accession>
<dbReference type="AlphaFoldDB" id="A0A0A9BVL9"/>
<protein>
    <submittedName>
        <fullName evidence="1">Uncharacterized protein</fullName>
    </submittedName>
</protein>
<organism evidence="1">
    <name type="scientific">Arundo donax</name>
    <name type="common">Giant reed</name>
    <name type="synonym">Donax arundinaceus</name>
    <dbReference type="NCBI Taxonomy" id="35708"/>
    <lineage>
        <taxon>Eukaryota</taxon>
        <taxon>Viridiplantae</taxon>
        <taxon>Streptophyta</taxon>
        <taxon>Embryophyta</taxon>
        <taxon>Tracheophyta</taxon>
        <taxon>Spermatophyta</taxon>
        <taxon>Magnoliopsida</taxon>
        <taxon>Liliopsida</taxon>
        <taxon>Poales</taxon>
        <taxon>Poaceae</taxon>
        <taxon>PACMAD clade</taxon>
        <taxon>Arundinoideae</taxon>
        <taxon>Arundineae</taxon>
        <taxon>Arundo</taxon>
    </lineage>
</organism>
<sequence length="16" mass="1877">MLFNVLEICLILDELV</sequence>
<reference evidence="1" key="1">
    <citation type="submission" date="2014-09" db="EMBL/GenBank/DDBJ databases">
        <authorList>
            <person name="Magalhaes I.L.F."/>
            <person name="Oliveira U."/>
            <person name="Santos F.R."/>
            <person name="Vidigal T.H.D.A."/>
            <person name="Brescovit A.D."/>
            <person name="Santos A.J."/>
        </authorList>
    </citation>
    <scope>NUCLEOTIDE SEQUENCE</scope>
    <source>
        <tissue evidence="1">Shoot tissue taken approximately 20 cm above the soil surface</tissue>
    </source>
</reference>
<proteinExistence type="predicted"/>
<name>A0A0A9BVL9_ARUDO</name>